<dbReference type="InterPro" id="IPR029058">
    <property type="entry name" value="AB_hydrolase_fold"/>
</dbReference>
<evidence type="ECO:0000256" key="2">
    <source>
        <dbReference type="SAM" id="Phobius"/>
    </source>
</evidence>
<dbReference type="PANTHER" id="PTHR43798:SF33">
    <property type="entry name" value="HYDROLASE, PUTATIVE (AFU_ORTHOLOGUE AFUA_2G14860)-RELATED"/>
    <property type="match status" value="1"/>
</dbReference>
<evidence type="ECO:0000256" key="1">
    <source>
        <dbReference type="SAM" id="MobiDB-lite"/>
    </source>
</evidence>
<protein>
    <submittedName>
        <fullName evidence="4">Alpha/beta hydrolase</fullName>
    </submittedName>
</protein>
<keyword evidence="2" id="KW-1133">Transmembrane helix</keyword>
<dbReference type="RefSeq" id="WP_188711790.1">
    <property type="nucleotide sequence ID" value="NZ_BMHO01000001.1"/>
</dbReference>
<name>A0A916YB96_9MICO</name>
<dbReference type="Gene3D" id="3.40.50.1820">
    <property type="entry name" value="alpha/beta hydrolase"/>
    <property type="match status" value="1"/>
</dbReference>
<dbReference type="GO" id="GO:0047372">
    <property type="term" value="F:monoacylglycerol lipase activity"/>
    <property type="evidence" value="ECO:0007669"/>
    <property type="project" value="TreeGrafter"/>
</dbReference>
<dbReference type="Proteomes" id="UP000633205">
    <property type="component" value="Unassembled WGS sequence"/>
</dbReference>
<comment type="caution">
    <text evidence="4">The sequence shown here is derived from an EMBL/GenBank/DDBJ whole genome shotgun (WGS) entry which is preliminary data.</text>
</comment>
<dbReference type="GO" id="GO:0046464">
    <property type="term" value="P:acylglycerol catabolic process"/>
    <property type="evidence" value="ECO:0007669"/>
    <property type="project" value="TreeGrafter"/>
</dbReference>
<feature type="compositionally biased region" description="Polar residues" evidence="1">
    <location>
        <begin position="1"/>
        <end position="22"/>
    </location>
</feature>
<feature type="transmembrane region" description="Helical" evidence="2">
    <location>
        <begin position="38"/>
        <end position="56"/>
    </location>
</feature>
<dbReference type="EMBL" id="BMHO01000001">
    <property type="protein sequence ID" value="GGD36542.1"/>
    <property type="molecule type" value="Genomic_DNA"/>
</dbReference>
<feature type="region of interest" description="Disordered" evidence="1">
    <location>
        <begin position="1"/>
        <end position="30"/>
    </location>
</feature>
<reference evidence="4" key="2">
    <citation type="submission" date="2020-09" db="EMBL/GenBank/DDBJ databases">
        <authorList>
            <person name="Sun Q."/>
            <person name="Zhou Y."/>
        </authorList>
    </citation>
    <scope>NUCLEOTIDE SEQUENCE</scope>
    <source>
        <strain evidence="4">CGMCC 1.15152</strain>
    </source>
</reference>
<keyword evidence="5" id="KW-1185">Reference proteome</keyword>
<dbReference type="SUPFAM" id="SSF53474">
    <property type="entry name" value="alpha/beta-Hydrolases"/>
    <property type="match status" value="1"/>
</dbReference>
<keyword evidence="4" id="KW-0378">Hydrolase</keyword>
<organism evidence="4 5">
    <name type="scientific">Microbacterium faecale</name>
    <dbReference type="NCBI Taxonomy" id="1804630"/>
    <lineage>
        <taxon>Bacteria</taxon>
        <taxon>Bacillati</taxon>
        <taxon>Actinomycetota</taxon>
        <taxon>Actinomycetes</taxon>
        <taxon>Micrococcales</taxon>
        <taxon>Microbacteriaceae</taxon>
        <taxon>Microbacterium</taxon>
    </lineage>
</organism>
<proteinExistence type="predicted"/>
<evidence type="ECO:0000259" key="3">
    <source>
        <dbReference type="Pfam" id="PF00561"/>
    </source>
</evidence>
<keyword evidence="2" id="KW-0472">Membrane</keyword>
<sequence>MNNESTTRTGSVASTDDTSGTNLRGDRPVRRRRRRRRLVIALSLIAVVVLAAVIAVRSPSPVGHWESSAGHDRYLAAYDDALADLPAPDRVSDVRTEYGLVRVYRFNGSGPATDPLVLLPGRASASPVWADNLPSLLDVGDVYTIDLLGEPGRSIQERPITDDHDQAEWLDQTLDALPESQFHLVGLSIGGWTATNLALRVPDRINTLTLLDPVSVFDDMPLETIVRSLPASLPWLPKSWRDGFNSYTAGGAPVEDVPVADMIEAGMQHYSLKLPQPTRIRESQLAELTVPVLALLAGESVMLDATRAAETAERELPDARVEVYPNASHAISGEYPDEIAADIAEFLAER</sequence>
<dbReference type="GO" id="GO:0016020">
    <property type="term" value="C:membrane"/>
    <property type="evidence" value="ECO:0007669"/>
    <property type="project" value="TreeGrafter"/>
</dbReference>
<evidence type="ECO:0000313" key="4">
    <source>
        <dbReference type="EMBL" id="GGD36542.1"/>
    </source>
</evidence>
<evidence type="ECO:0000313" key="5">
    <source>
        <dbReference type="Proteomes" id="UP000633205"/>
    </source>
</evidence>
<dbReference type="PANTHER" id="PTHR43798">
    <property type="entry name" value="MONOACYLGLYCEROL LIPASE"/>
    <property type="match status" value="1"/>
</dbReference>
<reference evidence="4" key="1">
    <citation type="journal article" date="2014" name="Int. J. Syst. Evol. Microbiol.">
        <title>Complete genome sequence of Corynebacterium casei LMG S-19264T (=DSM 44701T), isolated from a smear-ripened cheese.</title>
        <authorList>
            <consortium name="US DOE Joint Genome Institute (JGI-PGF)"/>
            <person name="Walter F."/>
            <person name="Albersmeier A."/>
            <person name="Kalinowski J."/>
            <person name="Ruckert C."/>
        </authorList>
    </citation>
    <scope>NUCLEOTIDE SEQUENCE</scope>
    <source>
        <strain evidence="4">CGMCC 1.15152</strain>
    </source>
</reference>
<dbReference type="InterPro" id="IPR050266">
    <property type="entry name" value="AB_hydrolase_sf"/>
</dbReference>
<accession>A0A916YB96</accession>
<dbReference type="InterPro" id="IPR000073">
    <property type="entry name" value="AB_hydrolase_1"/>
</dbReference>
<dbReference type="Pfam" id="PF00561">
    <property type="entry name" value="Abhydrolase_1"/>
    <property type="match status" value="1"/>
</dbReference>
<keyword evidence="2" id="KW-0812">Transmembrane</keyword>
<feature type="domain" description="AB hydrolase-1" evidence="3">
    <location>
        <begin position="115"/>
        <end position="247"/>
    </location>
</feature>
<gene>
    <name evidence="4" type="ORF">GCM10010915_16490</name>
</gene>
<dbReference type="AlphaFoldDB" id="A0A916YB96"/>